<organism evidence="1 2">
    <name type="scientific">Skeletonema marinoi</name>
    <dbReference type="NCBI Taxonomy" id="267567"/>
    <lineage>
        <taxon>Eukaryota</taxon>
        <taxon>Sar</taxon>
        <taxon>Stramenopiles</taxon>
        <taxon>Ochrophyta</taxon>
        <taxon>Bacillariophyta</taxon>
        <taxon>Coscinodiscophyceae</taxon>
        <taxon>Thalassiosirophycidae</taxon>
        <taxon>Thalassiosirales</taxon>
        <taxon>Skeletonemataceae</taxon>
        <taxon>Skeletonema</taxon>
        <taxon>Skeletonema marinoi-dohrnii complex</taxon>
    </lineage>
</organism>
<name>A0AAD8YGJ9_9STRA</name>
<reference evidence="1" key="1">
    <citation type="submission" date="2023-06" db="EMBL/GenBank/DDBJ databases">
        <title>Survivors Of The Sea: Transcriptome response of Skeletonema marinoi to long-term dormancy.</title>
        <authorList>
            <person name="Pinder M.I.M."/>
            <person name="Kourtchenko O."/>
            <person name="Robertson E.K."/>
            <person name="Larsson T."/>
            <person name="Maumus F."/>
            <person name="Osuna-Cruz C.M."/>
            <person name="Vancaester E."/>
            <person name="Stenow R."/>
            <person name="Vandepoele K."/>
            <person name="Ploug H."/>
            <person name="Bruchert V."/>
            <person name="Godhe A."/>
            <person name="Topel M."/>
        </authorList>
    </citation>
    <scope>NUCLEOTIDE SEQUENCE</scope>
    <source>
        <strain evidence="1">R05AC</strain>
    </source>
</reference>
<comment type="caution">
    <text evidence="1">The sequence shown here is derived from an EMBL/GenBank/DDBJ whole genome shotgun (WGS) entry which is preliminary data.</text>
</comment>
<keyword evidence="2" id="KW-1185">Reference proteome</keyword>
<dbReference type="AlphaFoldDB" id="A0AAD8YGJ9"/>
<evidence type="ECO:0000313" key="2">
    <source>
        <dbReference type="Proteomes" id="UP001224775"/>
    </source>
</evidence>
<evidence type="ECO:0000313" key="1">
    <source>
        <dbReference type="EMBL" id="KAK1745042.1"/>
    </source>
</evidence>
<sequence>EKERAYNNNARGTFLSICPRFLSWCCLCNHVLGIQLDRGGGGKEHRVKIIRQKESRNYVEELMYKYKSDKSRDDHSYVKLYNMIFASIRHSVTNITEIGISHGQSIQAWFRYFPNADIHGFDVKWYGEDVVKINLEHLKPRVHTHIVNILENNITMSGLGFLPESMDIIIDDGPHSVSSQEGFLQKIFPCLKPGGYYIIEDIGIAGNGNGVSLFHDDPSKLQQATRDILEAHDTIWVDTAIGHRAWKEWLKRVGGRWARNTTHHNSYMIVIQKRTDPLREPYQMHYKHSAMNLGGVVLENVNANAL</sequence>
<gene>
    <name evidence="1" type="ORF">QTG54_004333</name>
</gene>
<dbReference type="SUPFAM" id="SSF53335">
    <property type="entry name" value="S-adenosyl-L-methionine-dependent methyltransferases"/>
    <property type="match status" value="1"/>
</dbReference>
<proteinExistence type="predicted"/>
<protein>
    <submittedName>
        <fullName evidence="1">Uncharacterized protein</fullName>
    </submittedName>
</protein>
<dbReference type="InterPro" id="IPR029063">
    <property type="entry name" value="SAM-dependent_MTases_sf"/>
</dbReference>
<dbReference type="Proteomes" id="UP001224775">
    <property type="component" value="Unassembled WGS sequence"/>
</dbReference>
<dbReference type="Gene3D" id="3.40.50.150">
    <property type="entry name" value="Vaccinia Virus protein VP39"/>
    <property type="match status" value="1"/>
</dbReference>
<dbReference type="EMBL" id="JATAAI010000006">
    <property type="protein sequence ID" value="KAK1745042.1"/>
    <property type="molecule type" value="Genomic_DNA"/>
</dbReference>
<accession>A0AAD8YGJ9</accession>
<feature type="non-terminal residue" evidence="1">
    <location>
        <position position="1"/>
    </location>
</feature>
<dbReference type="CDD" id="cd02440">
    <property type="entry name" value="AdoMet_MTases"/>
    <property type="match status" value="1"/>
</dbReference>